<dbReference type="Proteomes" id="UP000095247">
    <property type="component" value="Unassembled WGS sequence"/>
</dbReference>
<evidence type="ECO:0000313" key="2">
    <source>
        <dbReference type="EMBL" id="OEJ15372.1"/>
    </source>
</evidence>
<sequence>MVKKIFLFTLLVSSFLVIGCSNKDKTGIPQLSYKPNGISSVYEGKGYKFFSMDGDTYSVTIQNGGISGLGSLSFDKSSIYSINADGDDDSTGNYKNYVVYNDFYNGIIMLSKTDNNIGNIYLTNIGGSTVSGIIDINRPERNIPTSY</sequence>
<name>A0A1E5NGT2_9SPIR</name>
<comment type="caution">
    <text evidence="2">The sequence shown here is derived from an EMBL/GenBank/DDBJ whole genome shotgun (WGS) entry which is preliminary data.</text>
</comment>
<organism evidence="2 3">
    <name type="scientific">Brachyspira hampsonii</name>
    <dbReference type="NCBI Taxonomy" id="1287055"/>
    <lineage>
        <taxon>Bacteria</taxon>
        <taxon>Pseudomonadati</taxon>
        <taxon>Spirochaetota</taxon>
        <taxon>Spirochaetia</taxon>
        <taxon>Brachyspirales</taxon>
        <taxon>Brachyspiraceae</taxon>
        <taxon>Brachyspira</taxon>
    </lineage>
</organism>
<accession>A0A1E5NGT2</accession>
<evidence type="ECO:0000256" key="1">
    <source>
        <dbReference type="SAM" id="SignalP"/>
    </source>
</evidence>
<dbReference type="PROSITE" id="PS51257">
    <property type="entry name" value="PROKAR_LIPOPROTEIN"/>
    <property type="match status" value="1"/>
</dbReference>
<gene>
    <name evidence="2" type="ORF">BFL38_13860</name>
</gene>
<feature type="chain" id="PRO_5009182359" evidence="1">
    <location>
        <begin position="20"/>
        <end position="147"/>
    </location>
</feature>
<dbReference type="AlphaFoldDB" id="A0A1E5NGT2"/>
<keyword evidence="1" id="KW-0732">Signal</keyword>
<protein>
    <submittedName>
        <fullName evidence="2">Uncharacterized protein</fullName>
    </submittedName>
</protein>
<proteinExistence type="predicted"/>
<evidence type="ECO:0000313" key="3">
    <source>
        <dbReference type="Proteomes" id="UP000095247"/>
    </source>
</evidence>
<dbReference type="EMBL" id="MDCO01000006">
    <property type="protein sequence ID" value="OEJ15372.1"/>
    <property type="molecule type" value="Genomic_DNA"/>
</dbReference>
<reference evidence="2 3" key="1">
    <citation type="submission" date="2016-08" db="EMBL/GenBank/DDBJ databases">
        <title>Characterization and recognition of Brachyspira hampsonii sp. nov., a novel intestinal spirochete that is pathogenic to pigs.</title>
        <authorList>
            <person name="Mirajkar N."/>
            <person name="La T."/>
            <person name="Phillips N."/>
            <person name="Hampson D."/>
            <person name="Gebhart C."/>
        </authorList>
    </citation>
    <scope>NUCLEOTIDE SEQUENCE [LARGE SCALE GENOMIC DNA]</scope>
    <source>
        <strain evidence="2 3">P280/1</strain>
    </source>
</reference>
<dbReference type="RefSeq" id="WP_069725924.1">
    <property type="nucleotide sequence ID" value="NZ_MDCO01000006.1"/>
</dbReference>
<feature type="signal peptide" evidence="1">
    <location>
        <begin position="1"/>
        <end position="19"/>
    </location>
</feature>